<evidence type="ECO:0000256" key="4">
    <source>
        <dbReference type="ARBA" id="ARBA00022448"/>
    </source>
</evidence>
<evidence type="ECO:0000256" key="11">
    <source>
        <dbReference type="ARBA" id="ARBA00022737"/>
    </source>
</evidence>
<dbReference type="InterPro" id="IPR032858">
    <property type="entry name" value="CcoP_N"/>
</dbReference>
<evidence type="ECO:0000256" key="6">
    <source>
        <dbReference type="ARBA" id="ARBA00022519"/>
    </source>
</evidence>
<evidence type="ECO:0000256" key="19">
    <source>
        <dbReference type="PIRNR" id="PIRNR000006"/>
    </source>
</evidence>
<keyword evidence="4 19" id="KW-0813">Transport</keyword>
<dbReference type="Pfam" id="PF00034">
    <property type="entry name" value="Cytochrom_C"/>
    <property type="match status" value="1"/>
</dbReference>
<comment type="function">
    <text evidence="19">C-type cytochrome. Part of the cbb3-type cytochrome c oxidase complex.</text>
</comment>
<feature type="binding site" description="covalent" evidence="21">
    <location>
        <position position="122"/>
    </location>
    <ligand>
        <name>heme c</name>
        <dbReference type="ChEBI" id="CHEBI:61717"/>
        <label>1</label>
    </ligand>
</feature>
<evidence type="ECO:0000259" key="23">
    <source>
        <dbReference type="PROSITE" id="PS51007"/>
    </source>
</evidence>
<evidence type="ECO:0000256" key="10">
    <source>
        <dbReference type="ARBA" id="ARBA00022723"/>
    </source>
</evidence>
<dbReference type="GO" id="GO:0006119">
    <property type="term" value="P:oxidative phosphorylation"/>
    <property type="evidence" value="ECO:0007669"/>
    <property type="project" value="UniProtKB-UniPathway"/>
</dbReference>
<dbReference type="Pfam" id="PF14715">
    <property type="entry name" value="FixP_N"/>
    <property type="match status" value="1"/>
</dbReference>
<dbReference type="Gene3D" id="1.10.760.10">
    <property type="entry name" value="Cytochrome c-like domain"/>
    <property type="match status" value="2"/>
</dbReference>
<comment type="similarity">
    <text evidence="3 19">Belongs to the CcoP / FixP family.</text>
</comment>
<evidence type="ECO:0000256" key="15">
    <source>
        <dbReference type="ARBA" id="ARBA00023002"/>
    </source>
</evidence>
<dbReference type="GO" id="GO:0005886">
    <property type="term" value="C:plasma membrane"/>
    <property type="evidence" value="ECO:0007669"/>
    <property type="project" value="UniProtKB-SubCell"/>
</dbReference>
<evidence type="ECO:0000256" key="18">
    <source>
        <dbReference type="ARBA" id="ARBA00023136"/>
    </source>
</evidence>
<feature type="binding site" description="axial binding residue" evidence="20">
    <location>
        <position position="174"/>
    </location>
    <ligand>
        <name>heme c</name>
        <dbReference type="ChEBI" id="CHEBI:61717"/>
        <label>2</label>
    </ligand>
    <ligandPart>
        <name>Fe</name>
        <dbReference type="ChEBI" id="CHEBI:18248"/>
    </ligandPart>
</feature>
<keyword evidence="9 22" id="KW-0812">Transmembrane</keyword>
<evidence type="ECO:0000256" key="5">
    <source>
        <dbReference type="ARBA" id="ARBA00022475"/>
    </source>
</evidence>
<dbReference type="OrthoDB" id="9811281at2"/>
<evidence type="ECO:0000256" key="16">
    <source>
        <dbReference type="ARBA" id="ARBA00023004"/>
    </source>
</evidence>
<feature type="binding site" description="axial binding residue" evidence="20">
    <location>
        <position position="126"/>
    </location>
    <ligand>
        <name>heme c</name>
        <dbReference type="ChEBI" id="CHEBI:61717"/>
        <label>1</label>
    </ligand>
    <ligandPart>
        <name>Fe</name>
        <dbReference type="ChEBI" id="CHEBI:18248"/>
    </ligandPart>
</feature>
<evidence type="ECO:0000256" key="17">
    <source>
        <dbReference type="ARBA" id="ARBA00023065"/>
    </source>
</evidence>
<dbReference type="InterPro" id="IPR004678">
    <property type="entry name" value="Cyt_c_oxidase_cbb3_su3"/>
</dbReference>
<dbReference type="RefSeq" id="WP_151114982.1">
    <property type="nucleotide sequence ID" value="NZ_CP042582.1"/>
</dbReference>
<dbReference type="Pfam" id="PF13442">
    <property type="entry name" value="Cytochrome_CBB3"/>
    <property type="match status" value="1"/>
</dbReference>
<feature type="binding site" description="axial binding residue" evidence="20">
    <location>
        <position position="223"/>
    </location>
    <ligand>
        <name>heme c</name>
        <dbReference type="ChEBI" id="CHEBI:61717"/>
        <label>2</label>
    </ligand>
    <ligandPart>
        <name>Fe</name>
        <dbReference type="ChEBI" id="CHEBI:18248"/>
    </ligandPart>
</feature>
<evidence type="ECO:0000256" key="3">
    <source>
        <dbReference type="ARBA" id="ARBA00006113"/>
    </source>
</evidence>
<accession>A0A5J6MT12</accession>
<protein>
    <recommendedName>
        <fullName evidence="19">Cbb3-type cytochrome c oxidase subunit</fullName>
    </recommendedName>
</protein>
<keyword evidence="8 19" id="KW-0679">Respiratory chain</keyword>
<keyword evidence="17 19" id="KW-0406">Ion transport</keyword>
<proteinExistence type="inferred from homology"/>
<keyword evidence="11" id="KW-0677">Repeat</keyword>
<evidence type="ECO:0000256" key="9">
    <source>
        <dbReference type="ARBA" id="ARBA00022692"/>
    </source>
</evidence>
<keyword evidence="5 19" id="KW-1003">Cell membrane</keyword>
<sequence>MAVKEVDSITGQETTGHEWDGIKELNRPLPMWWLYTFYATIVISVILWVLYPAIPWINGHTNGILGYNQRASLDKVMEEANAAQAQYITRISQAPSLAAIQADPDLLNFAQAGGRAVFNENCAACHGLGGSGRPGGFPTLADDDWLWGGKLDDIAQTVHHGIRNADPDSRQSVMPNFGTDQILTAEQIGDVAEYVLSLSSRSTDAAAADRGKTVFADNCASCHGDDGQGKAEFGAPNLADAIWLHGDGSKLAIVAQVTKPRMGVMPAWDGRLSEANQRMVTIYVHSLGGGQ</sequence>
<dbReference type="NCBIfam" id="TIGR00782">
    <property type="entry name" value="ccoP"/>
    <property type="match status" value="1"/>
</dbReference>
<evidence type="ECO:0000256" key="8">
    <source>
        <dbReference type="ARBA" id="ARBA00022660"/>
    </source>
</evidence>
<organism evidence="24 25">
    <name type="scientific">Hypericibacter adhaerens</name>
    <dbReference type="NCBI Taxonomy" id="2602016"/>
    <lineage>
        <taxon>Bacteria</taxon>
        <taxon>Pseudomonadati</taxon>
        <taxon>Pseudomonadota</taxon>
        <taxon>Alphaproteobacteria</taxon>
        <taxon>Rhodospirillales</taxon>
        <taxon>Dongiaceae</taxon>
        <taxon>Hypericibacter</taxon>
    </lineage>
</organism>
<dbReference type="InterPro" id="IPR038414">
    <property type="entry name" value="CcoP_N_sf"/>
</dbReference>
<name>A0A5J6MT12_9PROT</name>
<evidence type="ECO:0000313" key="25">
    <source>
        <dbReference type="Proteomes" id="UP000325797"/>
    </source>
</evidence>
<dbReference type="PANTHER" id="PTHR33751">
    <property type="entry name" value="CBB3-TYPE CYTOCHROME C OXIDASE SUBUNIT FIXP"/>
    <property type="match status" value="1"/>
</dbReference>
<dbReference type="SUPFAM" id="SSF46626">
    <property type="entry name" value="Cytochrome c"/>
    <property type="match status" value="2"/>
</dbReference>
<evidence type="ECO:0000256" key="13">
    <source>
        <dbReference type="ARBA" id="ARBA00022982"/>
    </source>
</evidence>
<feature type="binding site" description="covalent" evidence="21">
    <location>
        <position position="219"/>
    </location>
    <ligand>
        <name>heme c</name>
        <dbReference type="ChEBI" id="CHEBI:61717"/>
        <label>2</label>
    </ligand>
</feature>
<comment type="subcellular location">
    <subcellularLocation>
        <location evidence="1 19">Cell inner membrane</location>
    </subcellularLocation>
</comment>
<feature type="binding site" description="covalent" evidence="21">
    <location>
        <position position="222"/>
    </location>
    <ligand>
        <name>heme c</name>
        <dbReference type="ChEBI" id="CHEBI:61717"/>
        <label>2</label>
    </ligand>
</feature>
<gene>
    <name evidence="24" type="primary">fixP</name>
    <name evidence="24" type="ORF">FRZ61_06810</name>
</gene>
<evidence type="ECO:0000256" key="20">
    <source>
        <dbReference type="PIRSR" id="PIRSR000006-1"/>
    </source>
</evidence>
<dbReference type="UniPathway" id="UPA00705"/>
<dbReference type="GO" id="GO:0016491">
    <property type="term" value="F:oxidoreductase activity"/>
    <property type="evidence" value="ECO:0007669"/>
    <property type="project" value="UniProtKB-KW"/>
</dbReference>
<comment type="pathway">
    <text evidence="2 19">Energy metabolism; oxidative phosphorylation.</text>
</comment>
<keyword evidence="25" id="KW-1185">Reference proteome</keyword>
<keyword evidence="15 19" id="KW-0560">Oxidoreductase</keyword>
<dbReference type="GO" id="GO:0005506">
    <property type="term" value="F:iron ion binding"/>
    <property type="evidence" value="ECO:0007669"/>
    <property type="project" value="InterPro"/>
</dbReference>
<dbReference type="Gene3D" id="6.10.280.130">
    <property type="match status" value="1"/>
</dbReference>
<evidence type="ECO:0000256" key="22">
    <source>
        <dbReference type="SAM" id="Phobius"/>
    </source>
</evidence>
<keyword evidence="14 22" id="KW-1133">Transmembrane helix</keyword>
<dbReference type="KEGG" id="hadh:FRZ61_06810"/>
<keyword evidence="6 19" id="KW-0997">Cell inner membrane</keyword>
<dbReference type="GO" id="GO:0020037">
    <property type="term" value="F:heme binding"/>
    <property type="evidence" value="ECO:0007669"/>
    <property type="project" value="InterPro"/>
</dbReference>
<feature type="binding site" description="axial binding residue" evidence="20">
    <location>
        <position position="265"/>
    </location>
    <ligand>
        <name>heme c</name>
        <dbReference type="ChEBI" id="CHEBI:61717"/>
        <label>1</label>
    </ligand>
    <ligandPart>
        <name>Fe</name>
        <dbReference type="ChEBI" id="CHEBI:18248"/>
    </ligandPart>
</feature>
<reference evidence="24 25" key="1">
    <citation type="submission" date="2019-08" db="EMBL/GenBank/DDBJ databases">
        <title>Hyperibacter terrae gen. nov., sp. nov. and Hyperibacter viscosus sp. nov., two new members in the family Rhodospirillaceae isolated from the rhizosphere of Hypericum perforatum.</title>
        <authorList>
            <person name="Noviana Z."/>
        </authorList>
    </citation>
    <scope>NUCLEOTIDE SEQUENCE [LARGE SCALE GENOMIC DNA]</scope>
    <source>
        <strain evidence="24 25">R5959</strain>
    </source>
</reference>
<comment type="subunit">
    <text evidence="19">Component of the cbb3-type cytochrome c oxidase.</text>
</comment>
<dbReference type="PIRSF" id="PIRSF000006">
    <property type="entry name" value="Cbb3-Cox_fixP"/>
    <property type="match status" value="1"/>
</dbReference>
<dbReference type="InterPro" id="IPR050597">
    <property type="entry name" value="Cytochrome_c_Oxidase_Subunit"/>
</dbReference>
<keyword evidence="12 19" id="KW-0375">Hydrogen ion transport</keyword>
<evidence type="ECO:0000256" key="12">
    <source>
        <dbReference type="ARBA" id="ARBA00022781"/>
    </source>
</evidence>
<dbReference type="EMBL" id="CP042582">
    <property type="protein sequence ID" value="QEX20762.1"/>
    <property type="molecule type" value="Genomic_DNA"/>
</dbReference>
<keyword evidence="13 19" id="KW-0249">Electron transport</keyword>
<feature type="domain" description="Cytochrome c" evidence="23">
    <location>
        <begin position="206"/>
        <end position="288"/>
    </location>
</feature>
<dbReference type="AlphaFoldDB" id="A0A5J6MT12"/>
<dbReference type="InterPro" id="IPR008168">
    <property type="entry name" value="Cyt_C_IC"/>
</dbReference>
<evidence type="ECO:0000256" key="21">
    <source>
        <dbReference type="PIRSR" id="PIRSR000006-2"/>
    </source>
</evidence>
<feature type="domain" description="Cytochrome c" evidence="23">
    <location>
        <begin position="109"/>
        <end position="199"/>
    </location>
</feature>
<dbReference type="Proteomes" id="UP000325797">
    <property type="component" value="Chromosome"/>
</dbReference>
<feature type="binding site" description="covalent" evidence="21">
    <location>
        <position position="125"/>
    </location>
    <ligand>
        <name>heme c</name>
        <dbReference type="ChEBI" id="CHEBI:61717"/>
        <label>1</label>
    </ligand>
</feature>
<dbReference type="InterPro" id="IPR009056">
    <property type="entry name" value="Cyt_c-like_dom"/>
</dbReference>
<keyword evidence="10 19" id="KW-0479">Metal-binding</keyword>
<evidence type="ECO:0000313" key="24">
    <source>
        <dbReference type="EMBL" id="QEX20762.1"/>
    </source>
</evidence>
<keyword evidence="16 19" id="KW-0408">Iron</keyword>
<evidence type="ECO:0000256" key="1">
    <source>
        <dbReference type="ARBA" id="ARBA00004533"/>
    </source>
</evidence>
<feature type="transmembrane region" description="Helical" evidence="22">
    <location>
        <begin position="32"/>
        <end position="51"/>
    </location>
</feature>
<dbReference type="PANTHER" id="PTHR33751:SF1">
    <property type="entry name" value="CBB3-TYPE CYTOCHROME C OXIDASE SUBUNIT FIXP"/>
    <property type="match status" value="1"/>
</dbReference>
<evidence type="ECO:0000256" key="2">
    <source>
        <dbReference type="ARBA" id="ARBA00004673"/>
    </source>
</evidence>
<dbReference type="InterPro" id="IPR036909">
    <property type="entry name" value="Cyt_c-like_dom_sf"/>
</dbReference>
<comment type="cofactor">
    <cofactor evidence="19 21">
        <name>heme c</name>
        <dbReference type="ChEBI" id="CHEBI:61717"/>
    </cofactor>
    <text evidence="19 21">Binds 2 heme C groups per subunit.</text>
</comment>
<dbReference type="GO" id="GO:1902600">
    <property type="term" value="P:proton transmembrane transport"/>
    <property type="evidence" value="ECO:0007669"/>
    <property type="project" value="UniProtKB-KW"/>
</dbReference>
<evidence type="ECO:0000256" key="14">
    <source>
        <dbReference type="ARBA" id="ARBA00022989"/>
    </source>
</evidence>
<keyword evidence="7 19" id="KW-0349">Heme</keyword>
<dbReference type="PROSITE" id="PS51007">
    <property type="entry name" value="CYTC"/>
    <property type="match status" value="2"/>
</dbReference>
<dbReference type="PRINTS" id="PR00605">
    <property type="entry name" value="CYTCHROMECIC"/>
</dbReference>
<dbReference type="GO" id="GO:0009055">
    <property type="term" value="F:electron transfer activity"/>
    <property type="evidence" value="ECO:0007669"/>
    <property type="project" value="InterPro"/>
</dbReference>
<evidence type="ECO:0000256" key="7">
    <source>
        <dbReference type="ARBA" id="ARBA00022617"/>
    </source>
</evidence>
<keyword evidence="18 19" id="KW-0472">Membrane</keyword>